<keyword evidence="4" id="KW-1185">Reference proteome</keyword>
<evidence type="ECO:0000313" key="3">
    <source>
        <dbReference type="EMBL" id="KAF7805848.1"/>
    </source>
</evidence>
<keyword evidence="3" id="KW-0675">Receptor</keyword>
<dbReference type="GO" id="GO:0004672">
    <property type="term" value="F:protein kinase activity"/>
    <property type="evidence" value="ECO:0007669"/>
    <property type="project" value="InterPro"/>
</dbReference>
<dbReference type="AlphaFoldDB" id="A0A834W1P5"/>
<gene>
    <name evidence="3" type="ORF">G2W53_038009</name>
</gene>
<reference evidence="3" key="1">
    <citation type="submission" date="2020-09" db="EMBL/GenBank/DDBJ databases">
        <title>Genome-Enabled Discovery of Anthraquinone Biosynthesis in Senna tora.</title>
        <authorList>
            <person name="Kang S.-H."/>
            <person name="Pandey R.P."/>
            <person name="Lee C.-M."/>
            <person name="Sim J.-S."/>
            <person name="Jeong J.-T."/>
            <person name="Choi B.-S."/>
            <person name="Jung M."/>
            <person name="Ginzburg D."/>
            <person name="Zhao K."/>
            <person name="Won S.Y."/>
            <person name="Oh T.-J."/>
            <person name="Yu Y."/>
            <person name="Kim N.-H."/>
            <person name="Lee O.R."/>
            <person name="Lee T.-H."/>
            <person name="Bashyal P."/>
            <person name="Kim T.-S."/>
            <person name="Lee W.-H."/>
            <person name="Kawkins C."/>
            <person name="Kim C.-K."/>
            <person name="Kim J.S."/>
            <person name="Ahn B.O."/>
            <person name="Rhee S.Y."/>
            <person name="Sohng J.K."/>
        </authorList>
    </citation>
    <scope>NUCLEOTIDE SEQUENCE</scope>
    <source>
        <tissue evidence="3">Leaf</tissue>
    </source>
</reference>
<dbReference type="InterPro" id="IPR000719">
    <property type="entry name" value="Prot_kinase_dom"/>
</dbReference>
<dbReference type="Proteomes" id="UP000634136">
    <property type="component" value="Unassembled WGS sequence"/>
</dbReference>
<evidence type="ECO:0000259" key="2">
    <source>
        <dbReference type="PROSITE" id="PS50011"/>
    </source>
</evidence>
<keyword evidence="3" id="KW-0808">Transferase</keyword>
<keyword evidence="3" id="KW-0418">Kinase</keyword>
<dbReference type="GO" id="GO:0005524">
    <property type="term" value="F:ATP binding"/>
    <property type="evidence" value="ECO:0007669"/>
    <property type="project" value="InterPro"/>
</dbReference>
<accession>A0A834W1P5</accession>
<feature type="region of interest" description="Disordered" evidence="1">
    <location>
        <begin position="126"/>
        <end position="148"/>
    </location>
</feature>
<evidence type="ECO:0000256" key="1">
    <source>
        <dbReference type="SAM" id="MobiDB-lite"/>
    </source>
</evidence>
<dbReference type="Gene3D" id="1.10.510.10">
    <property type="entry name" value="Transferase(Phosphotransferase) domain 1"/>
    <property type="match status" value="1"/>
</dbReference>
<dbReference type="InterPro" id="IPR001245">
    <property type="entry name" value="Ser-Thr/Tyr_kinase_cat_dom"/>
</dbReference>
<dbReference type="InterPro" id="IPR011009">
    <property type="entry name" value="Kinase-like_dom_sf"/>
</dbReference>
<dbReference type="FunFam" id="1.10.510.10:FF:001722">
    <property type="entry name" value="G-type lectin S-receptor-like serine/threonine-protein kinase B120"/>
    <property type="match status" value="1"/>
</dbReference>
<dbReference type="PANTHER" id="PTHR27006:SF562">
    <property type="entry name" value="REPEAT TRANSMEMBRANE PROTEIN KINASE, PUTATIVE-RELATED"/>
    <property type="match status" value="1"/>
</dbReference>
<dbReference type="PANTHER" id="PTHR27006">
    <property type="entry name" value="PROMASTIGOTE SURFACE ANTIGEN PROTEIN PSA"/>
    <property type="match status" value="1"/>
</dbReference>
<protein>
    <submittedName>
        <fullName evidence="3">G-type lectin S-receptor-like serine/threonine-protein kinase</fullName>
    </submittedName>
</protein>
<dbReference type="Pfam" id="PF07714">
    <property type="entry name" value="PK_Tyr_Ser-Thr"/>
    <property type="match status" value="1"/>
</dbReference>
<sequence length="148" mass="16402">MSPEYALDGIFSIKSDVFSFGVMVLEIMSGKKNTGFFKTKQVSSLLGYAWKLWAENKVVDLMDQSLRESCNENEFIKCAQVGLLCVQDEPSERPTMSQVVIILESEGAGLPTPQQPTFFMARGLSSTASSSTKPEIILETRSSYQQGR</sequence>
<proteinExistence type="predicted"/>
<name>A0A834W1P5_9FABA</name>
<dbReference type="OrthoDB" id="4062651at2759"/>
<organism evidence="3 4">
    <name type="scientific">Senna tora</name>
    <dbReference type="NCBI Taxonomy" id="362788"/>
    <lineage>
        <taxon>Eukaryota</taxon>
        <taxon>Viridiplantae</taxon>
        <taxon>Streptophyta</taxon>
        <taxon>Embryophyta</taxon>
        <taxon>Tracheophyta</taxon>
        <taxon>Spermatophyta</taxon>
        <taxon>Magnoliopsida</taxon>
        <taxon>eudicotyledons</taxon>
        <taxon>Gunneridae</taxon>
        <taxon>Pentapetalae</taxon>
        <taxon>rosids</taxon>
        <taxon>fabids</taxon>
        <taxon>Fabales</taxon>
        <taxon>Fabaceae</taxon>
        <taxon>Caesalpinioideae</taxon>
        <taxon>Cassia clade</taxon>
        <taxon>Senna</taxon>
    </lineage>
</organism>
<keyword evidence="3" id="KW-0430">Lectin</keyword>
<dbReference type="GO" id="GO:0030246">
    <property type="term" value="F:carbohydrate binding"/>
    <property type="evidence" value="ECO:0007669"/>
    <property type="project" value="UniProtKB-KW"/>
</dbReference>
<comment type="caution">
    <text evidence="3">The sequence shown here is derived from an EMBL/GenBank/DDBJ whole genome shotgun (WGS) entry which is preliminary data.</text>
</comment>
<dbReference type="EMBL" id="JAAIUW010000012">
    <property type="protein sequence ID" value="KAF7805848.1"/>
    <property type="molecule type" value="Genomic_DNA"/>
</dbReference>
<dbReference type="SUPFAM" id="SSF56112">
    <property type="entry name" value="Protein kinase-like (PK-like)"/>
    <property type="match status" value="1"/>
</dbReference>
<dbReference type="PROSITE" id="PS50011">
    <property type="entry name" value="PROTEIN_KINASE_DOM"/>
    <property type="match status" value="1"/>
</dbReference>
<evidence type="ECO:0000313" key="4">
    <source>
        <dbReference type="Proteomes" id="UP000634136"/>
    </source>
</evidence>
<feature type="domain" description="Protein kinase" evidence="2">
    <location>
        <begin position="1"/>
        <end position="118"/>
    </location>
</feature>